<feature type="region of interest" description="Disordered" evidence="1">
    <location>
        <begin position="28"/>
        <end position="193"/>
    </location>
</feature>
<dbReference type="SUPFAM" id="SSF53474">
    <property type="entry name" value="alpha/beta-Hydrolases"/>
    <property type="match status" value="1"/>
</dbReference>
<dbReference type="EMBL" id="JACHVU010000019">
    <property type="protein sequence ID" value="MBB2993590.1"/>
    <property type="molecule type" value="Genomic_DNA"/>
</dbReference>
<dbReference type="InterPro" id="IPR029058">
    <property type="entry name" value="AB_hydrolase_fold"/>
</dbReference>
<keyword evidence="2" id="KW-0732">Signal</keyword>
<accession>A0A839QCB8</accession>
<evidence type="ECO:0000313" key="3">
    <source>
        <dbReference type="EMBL" id="MBB2993590.1"/>
    </source>
</evidence>
<protein>
    <recommendedName>
        <fullName evidence="5">PE-PPE domain-containing protein</fullName>
    </recommendedName>
</protein>
<keyword evidence="4" id="KW-1185">Reference proteome</keyword>
<feature type="compositionally biased region" description="Basic and acidic residues" evidence="1">
    <location>
        <begin position="148"/>
        <end position="158"/>
    </location>
</feature>
<dbReference type="RefSeq" id="WP_183473941.1">
    <property type="nucleotide sequence ID" value="NZ_JACHVU010000019.1"/>
</dbReference>
<proteinExistence type="predicted"/>
<feature type="signal peptide" evidence="2">
    <location>
        <begin position="1"/>
        <end position="31"/>
    </location>
</feature>
<gene>
    <name evidence="3" type="ORF">FHR72_005100</name>
</gene>
<reference evidence="3 4" key="1">
    <citation type="submission" date="2020-08" db="EMBL/GenBank/DDBJ databases">
        <title>The Agave Microbiome: Exploring the role of microbial communities in plant adaptations to desert environments.</title>
        <authorList>
            <person name="Partida-Martinez L.P."/>
        </authorList>
    </citation>
    <scope>NUCLEOTIDE SEQUENCE [LARGE SCALE GENOMIC DNA]</scope>
    <source>
        <strain evidence="3 4">AT2.18</strain>
    </source>
</reference>
<comment type="caution">
    <text evidence="3">The sequence shown here is derived from an EMBL/GenBank/DDBJ whole genome shotgun (WGS) entry which is preliminary data.</text>
</comment>
<dbReference type="AlphaFoldDB" id="A0A839QCB8"/>
<feature type="compositionally biased region" description="Low complexity" evidence="1">
    <location>
        <begin position="107"/>
        <end position="123"/>
    </location>
</feature>
<feature type="chain" id="PRO_5032966768" description="PE-PPE domain-containing protein" evidence="2">
    <location>
        <begin position="32"/>
        <end position="596"/>
    </location>
</feature>
<evidence type="ECO:0000256" key="1">
    <source>
        <dbReference type="SAM" id="MobiDB-lite"/>
    </source>
</evidence>
<name>A0A839QCB8_MYCIR</name>
<organism evidence="3 4">
    <name type="scientific">Mycolicibacterium iranicum</name>
    <name type="common">Mycobacterium iranicum</name>
    <dbReference type="NCBI Taxonomy" id="912594"/>
    <lineage>
        <taxon>Bacteria</taxon>
        <taxon>Bacillati</taxon>
        <taxon>Actinomycetota</taxon>
        <taxon>Actinomycetes</taxon>
        <taxon>Mycobacteriales</taxon>
        <taxon>Mycobacteriaceae</taxon>
        <taxon>Mycolicibacterium</taxon>
    </lineage>
</organism>
<evidence type="ECO:0000313" key="4">
    <source>
        <dbReference type="Proteomes" id="UP000550501"/>
    </source>
</evidence>
<sequence>MADRFMAWVSAGVLATGVAAAAISGAGYASADDDTGASETSSHAAADSPAESPAGPTAGSVPDDPTDPEGTDAQADAPAEERAVVEDAAAEDGDISDTEDETAEVTDGTASSHGSDAAGGDPGPTDRGDPTDGPSTDSEGVDPTVADAAHDAPVRDEVASEEMAGEVPSGSPGVTANRGRHPEAPTGAAATEDAVPSVNSAAVTMSSVQEVAAARPSLLNVVGSFFWGVFDLFSKLVDLSPTIPPGSTVTAGRSTVEIDCGDGYTADADWYFPTDGEPEKFLYFQHGFPARAGFYNVTLQELAERNNAIVVAPSITSNIFACDACAMSGEPMQAAVARLFEGDRAALVASARAAGFDGVLPEKFVITGQSAGASLAVAAAGYYYQLAPADQRSNLAGVLLYEVSAIGGAGTGNALTNALRKLPAAVPVLHIAAEPNMLNSQGSGNVVFEEERPGQFNGIQLIGGAHSDAFRSSTLLGIPQFIVTLFFGASTPQNVEAVQVISRGWLTDMYAGRVYNPATRTGIYGDPGEPGTVVVDIPTVKGLARGHVLPVPPTASSPFDRVVNAFFGLINVNLFARCAVDTHETARRQSVLGCSR</sequence>
<evidence type="ECO:0000256" key="2">
    <source>
        <dbReference type="SAM" id="SignalP"/>
    </source>
</evidence>
<feature type="compositionally biased region" description="Acidic residues" evidence="1">
    <location>
        <begin position="88"/>
        <end position="104"/>
    </location>
</feature>
<dbReference type="Gene3D" id="3.40.50.1820">
    <property type="entry name" value="alpha/beta hydrolase"/>
    <property type="match status" value="1"/>
</dbReference>
<evidence type="ECO:0008006" key="5">
    <source>
        <dbReference type="Google" id="ProtNLM"/>
    </source>
</evidence>
<dbReference type="Proteomes" id="UP000550501">
    <property type="component" value="Unassembled WGS sequence"/>
</dbReference>